<name>A0ABV2ARS0_9EUKA</name>
<organism evidence="1 2">
    <name type="scientific">Bonamia ostreae</name>
    <dbReference type="NCBI Taxonomy" id="126728"/>
    <lineage>
        <taxon>Eukaryota</taxon>
        <taxon>Sar</taxon>
        <taxon>Rhizaria</taxon>
        <taxon>Endomyxa</taxon>
        <taxon>Ascetosporea</taxon>
        <taxon>Haplosporida</taxon>
        <taxon>Bonamia</taxon>
    </lineage>
</organism>
<sequence>MVNDLKYSYKAKYVYFDDEDKVISTDVVTMEKEEFKLQPYRVFPRNADRVEIHLSIMTYGINGRSLDYMFRESPKKVEVSVMREPYR</sequence>
<accession>A0ABV2ARS0</accession>
<dbReference type="EMBL" id="JBDODL010002678">
    <property type="protein sequence ID" value="MES1922370.1"/>
    <property type="molecule type" value="Genomic_DNA"/>
</dbReference>
<dbReference type="Proteomes" id="UP001439008">
    <property type="component" value="Unassembled WGS sequence"/>
</dbReference>
<protein>
    <submittedName>
        <fullName evidence="1">Uncharacterized protein</fullName>
    </submittedName>
</protein>
<keyword evidence="2" id="KW-1185">Reference proteome</keyword>
<evidence type="ECO:0000313" key="2">
    <source>
        <dbReference type="Proteomes" id="UP001439008"/>
    </source>
</evidence>
<gene>
    <name evidence="1" type="ORF">MHBO_003877</name>
</gene>
<reference evidence="1 2" key="1">
    <citation type="journal article" date="2024" name="BMC Biol.">
        <title>Comparative genomics of Ascetosporea gives new insight into the evolutionary basis for animal parasitism in Rhizaria.</title>
        <authorList>
            <person name="Hiltunen Thoren M."/>
            <person name="Onut-Brannstrom I."/>
            <person name="Alfjorden A."/>
            <person name="Peckova H."/>
            <person name="Swords F."/>
            <person name="Hooper C."/>
            <person name="Holzer A.S."/>
            <person name="Bass D."/>
            <person name="Burki F."/>
        </authorList>
    </citation>
    <scope>NUCLEOTIDE SEQUENCE [LARGE SCALE GENOMIC DNA]</scope>
    <source>
        <strain evidence="1">20-A016</strain>
    </source>
</reference>
<evidence type="ECO:0000313" key="1">
    <source>
        <dbReference type="EMBL" id="MES1922370.1"/>
    </source>
</evidence>
<comment type="caution">
    <text evidence="1">The sequence shown here is derived from an EMBL/GenBank/DDBJ whole genome shotgun (WGS) entry which is preliminary data.</text>
</comment>
<proteinExistence type="predicted"/>